<dbReference type="Pfam" id="PF03334">
    <property type="entry name" value="PhaG_MnhG_YufB"/>
    <property type="match status" value="1"/>
</dbReference>
<keyword evidence="2" id="KW-1133">Transmembrane helix</keyword>
<dbReference type="GO" id="GO:0015385">
    <property type="term" value="F:sodium:proton antiporter activity"/>
    <property type="evidence" value="ECO:0007669"/>
    <property type="project" value="TreeGrafter"/>
</dbReference>
<keyword evidence="2" id="KW-0812">Transmembrane</keyword>
<dbReference type="NCBIfam" id="NF009316">
    <property type="entry name" value="PRK12674.1-5"/>
    <property type="match status" value="1"/>
</dbReference>
<feature type="compositionally biased region" description="Basic and acidic residues" evidence="1">
    <location>
        <begin position="116"/>
        <end position="140"/>
    </location>
</feature>
<accession>A0A1Y2L5E1</accession>
<evidence type="ECO:0000313" key="4">
    <source>
        <dbReference type="Proteomes" id="UP000193391"/>
    </source>
</evidence>
<organism evidence="3 4">
    <name type="scientific">Thalassospira mesophila</name>
    <dbReference type="NCBI Taxonomy" id="1293891"/>
    <lineage>
        <taxon>Bacteria</taxon>
        <taxon>Pseudomonadati</taxon>
        <taxon>Pseudomonadota</taxon>
        <taxon>Alphaproteobacteria</taxon>
        <taxon>Rhodospirillales</taxon>
        <taxon>Thalassospiraceae</taxon>
        <taxon>Thalassospira</taxon>
    </lineage>
</organism>
<dbReference type="NCBIfam" id="TIGR01300">
    <property type="entry name" value="CPA3_mnhG_phaG"/>
    <property type="match status" value="1"/>
</dbReference>
<dbReference type="AlphaFoldDB" id="A0A1Y2L5E1"/>
<dbReference type="Proteomes" id="UP000193391">
    <property type="component" value="Unassembled WGS sequence"/>
</dbReference>
<sequence>MEFVIELVISVLIVIGGLFTLIGSFGLVKLPNLLMRLHAPTKATTVGVGSILIASMLFFWMERGTFTIHELLITVFLFLTAPITANLIGKAYLLRHVDPHDDLPHTGEAEGWATFDSRDPEEQPKDPGKLPQDEKSNDLN</sequence>
<keyword evidence="2" id="KW-0472">Membrane</keyword>
<dbReference type="RefSeq" id="WP_085579894.1">
    <property type="nucleotide sequence ID" value="NZ_JFKA01000001.1"/>
</dbReference>
<reference evidence="3 4" key="1">
    <citation type="submission" date="2014-03" db="EMBL/GenBank/DDBJ databases">
        <title>The draft genome sequence of Thalassospira mesophila JCM 18969.</title>
        <authorList>
            <person name="Lai Q."/>
            <person name="Shao Z."/>
        </authorList>
    </citation>
    <scope>NUCLEOTIDE SEQUENCE [LARGE SCALE GENOMIC DNA]</scope>
    <source>
        <strain evidence="3 4">JCM 18969</strain>
    </source>
</reference>
<dbReference type="PANTHER" id="PTHR34703">
    <property type="entry name" value="ANTIPORTER SUBUNIT MNHG2-RELATED"/>
    <property type="match status" value="1"/>
</dbReference>
<feature type="transmembrane region" description="Helical" evidence="2">
    <location>
        <begin position="40"/>
        <end position="60"/>
    </location>
</feature>
<comment type="caution">
    <text evidence="3">The sequence shown here is derived from an EMBL/GenBank/DDBJ whole genome shotgun (WGS) entry which is preliminary data.</text>
</comment>
<evidence type="ECO:0000313" key="3">
    <source>
        <dbReference type="EMBL" id="OSQ41025.1"/>
    </source>
</evidence>
<feature type="transmembrane region" description="Helical" evidence="2">
    <location>
        <begin position="66"/>
        <end position="88"/>
    </location>
</feature>
<dbReference type="InterPro" id="IPR005133">
    <property type="entry name" value="PhaG_MnhG_YufB"/>
</dbReference>
<protein>
    <submittedName>
        <fullName evidence="3">Cation:proton antiporter</fullName>
    </submittedName>
</protein>
<dbReference type="OrthoDB" id="4427992at2"/>
<gene>
    <name evidence="3" type="ORF">TMES_03945</name>
</gene>
<dbReference type="STRING" id="1293891.TMES_03945"/>
<feature type="transmembrane region" description="Helical" evidence="2">
    <location>
        <begin position="6"/>
        <end position="28"/>
    </location>
</feature>
<dbReference type="PANTHER" id="PTHR34703:SF1">
    <property type="entry name" value="ANTIPORTER SUBUNIT MNHG2-RELATED"/>
    <property type="match status" value="1"/>
</dbReference>
<dbReference type="EMBL" id="JFKA01000001">
    <property type="protein sequence ID" value="OSQ41025.1"/>
    <property type="molecule type" value="Genomic_DNA"/>
</dbReference>
<evidence type="ECO:0000256" key="2">
    <source>
        <dbReference type="SAM" id="Phobius"/>
    </source>
</evidence>
<proteinExistence type="predicted"/>
<evidence type="ECO:0000256" key="1">
    <source>
        <dbReference type="SAM" id="MobiDB-lite"/>
    </source>
</evidence>
<keyword evidence="4" id="KW-1185">Reference proteome</keyword>
<feature type="region of interest" description="Disordered" evidence="1">
    <location>
        <begin position="105"/>
        <end position="140"/>
    </location>
</feature>
<name>A0A1Y2L5E1_9PROT</name>